<evidence type="ECO:0000313" key="2">
    <source>
        <dbReference type="EMBL" id="PIC22745.1"/>
    </source>
</evidence>
<protein>
    <recommendedName>
        <fullName evidence="1">F-box domain-containing protein</fullName>
    </recommendedName>
</protein>
<dbReference type="PROSITE" id="PS50181">
    <property type="entry name" value="FBOX"/>
    <property type="match status" value="1"/>
</dbReference>
<evidence type="ECO:0000259" key="1">
    <source>
        <dbReference type="PROSITE" id="PS50181"/>
    </source>
</evidence>
<keyword evidence="3" id="KW-1185">Reference proteome</keyword>
<sequence length="375" mass="43734">MPINLLKLPRSVGVLVVAELEYREVFLLSLCSRRTTSLVKKAEIKVPKLAVHFKDSCGYKEFNILAVTDKGRLLVTSVLHVSRLESKKIFTVKLGNDQEAETNFEMFRLKRGQFIHRMKCAIEPMAVQKAVQDYINSIFHYSDSYQLILITEREGKLPNITNVNDIIIGLEILLELVISEESWIKVTKKKAFLGYVTVHPQFLTNVMMTYPDTQSVSVYSDIVGDIPNESPFFQIPHFFVAYGKKFSCGPDYIHNFYGKNLRLERASLTEQDLIQFLQKWISHEAYYNLETLSINTENALDQDLIRQAIEYEEFDPNEPEKRPYFLYFKIPYFIRPLTKYRLRDPKVVEIKRITDGRRGFLYINGKNINFVVQQN</sequence>
<dbReference type="EMBL" id="PDUG01000005">
    <property type="protein sequence ID" value="PIC22745.1"/>
    <property type="molecule type" value="Genomic_DNA"/>
</dbReference>
<dbReference type="PANTHER" id="PTHR21503:SF8">
    <property type="entry name" value="F-BOX ASSOCIATED DOMAIN-CONTAINING PROTEIN-RELATED"/>
    <property type="match status" value="1"/>
</dbReference>
<feature type="domain" description="F-box" evidence="1">
    <location>
        <begin position="2"/>
        <end position="49"/>
    </location>
</feature>
<proteinExistence type="predicted"/>
<comment type="caution">
    <text evidence="2">The sequence shown here is derived from an EMBL/GenBank/DDBJ whole genome shotgun (WGS) entry which is preliminary data.</text>
</comment>
<dbReference type="PANTHER" id="PTHR21503">
    <property type="entry name" value="F-BOX-CONTAINING HYPOTHETICAL PROTEIN C.ELEGANS"/>
    <property type="match status" value="1"/>
</dbReference>
<organism evidence="2 3">
    <name type="scientific">Caenorhabditis nigoni</name>
    <dbReference type="NCBI Taxonomy" id="1611254"/>
    <lineage>
        <taxon>Eukaryota</taxon>
        <taxon>Metazoa</taxon>
        <taxon>Ecdysozoa</taxon>
        <taxon>Nematoda</taxon>
        <taxon>Chromadorea</taxon>
        <taxon>Rhabditida</taxon>
        <taxon>Rhabditina</taxon>
        <taxon>Rhabditomorpha</taxon>
        <taxon>Rhabditoidea</taxon>
        <taxon>Rhabditidae</taxon>
        <taxon>Peloderinae</taxon>
        <taxon>Caenorhabditis</taxon>
    </lineage>
</organism>
<dbReference type="AlphaFoldDB" id="A0A2G5T5V2"/>
<evidence type="ECO:0000313" key="3">
    <source>
        <dbReference type="Proteomes" id="UP000230233"/>
    </source>
</evidence>
<dbReference type="InterPro" id="IPR001810">
    <property type="entry name" value="F-box_dom"/>
</dbReference>
<gene>
    <name evidence="2" type="primary">Cnig_chr_V.g16694</name>
    <name evidence="2" type="ORF">B9Z55_016694</name>
</gene>
<name>A0A2G5T5V2_9PELO</name>
<reference evidence="3" key="1">
    <citation type="submission" date="2017-10" db="EMBL/GenBank/DDBJ databases">
        <title>Rapid genome shrinkage in a self-fertile nematode reveals novel sperm competition proteins.</title>
        <authorList>
            <person name="Yin D."/>
            <person name="Schwarz E.M."/>
            <person name="Thomas C.G."/>
            <person name="Felde R.L."/>
            <person name="Korf I.F."/>
            <person name="Cutter A.D."/>
            <person name="Schartner C.M."/>
            <person name="Ralston E.J."/>
            <person name="Meyer B.J."/>
            <person name="Haag E.S."/>
        </authorList>
    </citation>
    <scope>NUCLEOTIDE SEQUENCE [LARGE SCALE GENOMIC DNA]</scope>
    <source>
        <strain evidence="3">JU1422</strain>
    </source>
</reference>
<dbReference type="Proteomes" id="UP000230233">
    <property type="component" value="Chromosome V"/>
</dbReference>
<accession>A0A2G5T5V2</accession>